<evidence type="ECO:0000256" key="4">
    <source>
        <dbReference type="ARBA" id="ARBA00014337"/>
    </source>
</evidence>
<sequence length="1135" mass="122531">VPASCRAVLCVERCPQYTVGRVTIVGTLILCCRITSRPNDQVTHGRLSVTGCPAPVPGAAGGQAVSSGLARKLFCSDGEGLYRVTMYDVPSQQMTGSGAESSSIRGAKCGPSSQPPPTSKDTVPFASSQRQGDGRDAAPSQRPGGTHNKKDCNPAGKERYCELALGIRGRNSPPLFFSANVYLNARAHTEIVRLFFPLGRKNEESKRREQSEELLLVGSALCRGRSGAGTRPPPACSLPALRRVSQRGRPRRGRSETFRRSSPHRRRRAARRDRGEVGPAAASPTSPGAPRPAGPRRRAEGGRRRGGGRSRGPGGARSGRPARPPAGGCGARGAWRQLCRVTRREDCRARGPGLRAASERARAPRRSRHRARSAPPPARRPAARTTRPSPPPAALPRREVEALRCERGAPPQRPPQRRAKPRQAPLRGPGRLRFRLGQVASTGPFATLPARRPSRRCRRFRFTRAGAAGPRRVEDGKKAADAEAPRDARAPRRTMDGLPGRALGAACLLLLAAGWLGPEAWGSPTPPPSPAAPPPPLPPGAPGGSQDTCTSCGGFRRPEELGRVDGDFLEAVKRHILNRLQMRGRPNITHAVPKAAMVTALRKLHAGKVREDGRVEIPHLDGHASPGADGQERVSEIISFAETDGLASSRVRLYFFISNEGNQNLFVVQASLWLYLKLLPYVLEKGGRRKVRVKVYFREQGPGERWAAVEKRVDLKRSGWHTFPLTEPIQALFARGERRLSLDVQCDGCRELAVAPVFVHPGEEAHRPFVVVQARLGDSRHRIRKRGLECDGRTNLCCRQQFFIDFRLIGWNDWIIAPTGYYGNYCEGSCPAYLAGVPGSASSFHTAVVNQYRMRGLNPGTVNSCCIPTKLSTMSMLYFDDEYNIVKRDVPNMIGGPRVLRGPQEWPGIPRLEASGRQTWSPSGALLPCAAPLGVMPWPPGGGAGDPCCSSRRGLLHRAGPLAHLELALAPHHALGKALEPQGPEPQGTGGCGGTAVGSVLERPWKWDAGQRKHYSSGGSEDHLGPFEASSFPQGVEQPPQHKQHKGPWPGGPAATPRRPEAACRCSFTPGGLSALEEPRLPGRRSGAHLPPYEAANLDYRVPGVCAVYPTSVLSLGPGKRSTHSCDMSEGTAVS</sequence>
<comment type="subunit">
    <text evidence="14">Dimeric, linked by one or more disulfide bonds. Inhibin B is a dimer of alpha and beta-B. Activin B is a homodimer of beta-B. Activin AB is a dimer of beta-A and beta-B. Interacts with FST and FSTL3.</text>
</comment>
<reference evidence="19" key="1">
    <citation type="journal article" date="2019" name="IScience">
        <title>Narwhal Genome Reveals Long-Term Low Genetic Diversity despite Current Large Abundance Size.</title>
        <authorList>
            <person name="Westbury M.V."/>
            <person name="Petersen B."/>
            <person name="Garde E."/>
            <person name="Heide-Jorgensen M.P."/>
            <person name="Lorenzen E.D."/>
        </authorList>
    </citation>
    <scope>NUCLEOTIDE SEQUENCE [LARGE SCALE GENOMIC DNA]</scope>
</reference>
<dbReference type="GO" id="GO:0005179">
    <property type="term" value="F:hormone activity"/>
    <property type="evidence" value="ECO:0007669"/>
    <property type="project" value="UniProtKB-KW"/>
</dbReference>
<dbReference type="InterPro" id="IPR001111">
    <property type="entry name" value="TGF-b_propeptide"/>
</dbReference>
<dbReference type="Pfam" id="PF00019">
    <property type="entry name" value="TGF_beta"/>
    <property type="match status" value="1"/>
</dbReference>
<keyword evidence="11" id="KW-0325">Glycoprotein</keyword>
<name>A0A4U1EM63_MONMO</name>
<comment type="subcellular location">
    <subcellularLocation>
        <location evidence="2">Secreted</location>
    </subcellularLocation>
</comment>
<dbReference type="Proteomes" id="UP000308365">
    <property type="component" value="Unassembled WGS sequence"/>
</dbReference>
<feature type="domain" description="TGF-beta family profile" evidence="17">
    <location>
        <begin position="780"/>
        <end position="901"/>
    </location>
</feature>
<evidence type="ECO:0000256" key="10">
    <source>
        <dbReference type="ARBA" id="ARBA00023157"/>
    </source>
</evidence>
<evidence type="ECO:0000256" key="3">
    <source>
        <dbReference type="ARBA" id="ARBA00006656"/>
    </source>
</evidence>
<dbReference type="InterPro" id="IPR015615">
    <property type="entry name" value="TGF-beta-rel"/>
</dbReference>
<dbReference type="InterPro" id="IPR017948">
    <property type="entry name" value="TGFb_CS"/>
</dbReference>
<dbReference type="InterPro" id="IPR001839">
    <property type="entry name" value="TGF-b_C"/>
</dbReference>
<feature type="compositionally biased region" description="Basic residues" evidence="16">
    <location>
        <begin position="363"/>
        <end position="372"/>
    </location>
</feature>
<dbReference type="PANTHER" id="PTHR11848:SF29">
    <property type="entry name" value="INHIBIN BETA B CHAIN"/>
    <property type="match status" value="1"/>
</dbReference>
<dbReference type="Pfam" id="PF00688">
    <property type="entry name" value="TGFb_propeptide"/>
    <property type="match status" value="1"/>
</dbReference>
<keyword evidence="5" id="KW-0964">Secreted</keyword>
<dbReference type="PANTHER" id="PTHR11848">
    <property type="entry name" value="TGF-BETA FAMILY"/>
    <property type="match status" value="1"/>
</dbReference>
<keyword evidence="7" id="KW-0372">Hormone</keyword>
<feature type="compositionally biased region" description="Pro residues" evidence="16">
    <location>
        <begin position="524"/>
        <end position="541"/>
    </location>
</feature>
<dbReference type="PRINTS" id="PR00671">
    <property type="entry name" value="INHIBINBB"/>
</dbReference>
<dbReference type="PROSITE" id="PS00250">
    <property type="entry name" value="TGF_BETA_1"/>
    <property type="match status" value="1"/>
</dbReference>
<comment type="caution">
    <text evidence="18">The sequence shown here is derived from an EMBL/GenBank/DDBJ whole genome shotgun (WGS) entry which is preliminary data.</text>
</comment>
<feature type="compositionally biased region" description="Basic and acidic residues" evidence="16">
    <location>
        <begin position="471"/>
        <end position="495"/>
    </location>
</feature>
<dbReference type="InterPro" id="IPR029034">
    <property type="entry name" value="Cystine-knot_cytokine"/>
</dbReference>
<evidence type="ECO:0000256" key="8">
    <source>
        <dbReference type="ARBA" id="ARBA00022729"/>
    </source>
</evidence>
<dbReference type="FunFam" id="2.60.120.970:FF:000012">
    <property type="entry name" value="inhibin beta B chain"/>
    <property type="match status" value="1"/>
</dbReference>
<protein>
    <recommendedName>
        <fullName evidence="4">Inhibin beta B chain</fullName>
    </recommendedName>
    <alternativeName>
        <fullName evidence="12">Activin beta-B chain</fullName>
    </alternativeName>
</protein>
<feature type="region of interest" description="Disordered" evidence="16">
    <location>
        <begin position="521"/>
        <end position="556"/>
    </location>
</feature>
<comment type="similarity">
    <text evidence="3 15">Belongs to the TGF-beta family.</text>
</comment>
<dbReference type="GO" id="GO:0005125">
    <property type="term" value="F:cytokine activity"/>
    <property type="evidence" value="ECO:0007669"/>
    <property type="project" value="TreeGrafter"/>
</dbReference>
<dbReference type="PROSITE" id="PS51362">
    <property type="entry name" value="TGF_BETA_2"/>
    <property type="match status" value="1"/>
</dbReference>
<evidence type="ECO:0000256" key="12">
    <source>
        <dbReference type="ARBA" id="ARBA00032422"/>
    </source>
</evidence>
<organism evidence="18 19">
    <name type="scientific">Monodon monoceros</name>
    <name type="common">Narwhal</name>
    <name type="synonym">Ceratodon monodon</name>
    <dbReference type="NCBI Taxonomy" id="40151"/>
    <lineage>
        <taxon>Eukaryota</taxon>
        <taxon>Metazoa</taxon>
        <taxon>Chordata</taxon>
        <taxon>Craniata</taxon>
        <taxon>Vertebrata</taxon>
        <taxon>Euteleostomi</taxon>
        <taxon>Mammalia</taxon>
        <taxon>Eutheria</taxon>
        <taxon>Laurasiatheria</taxon>
        <taxon>Artiodactyla</taxon>
        <taxon>Whippomorpha</taxon>
        <taxon>Cetacea</taxon>
        <taxon>Odontoceti</taxon>
        <taxon>Monodontidae</taxon>
        <taxon>Monodon</taxon>
    </lineage>
</organism>
<dbReference type="SMART" id="SM00204">
    <property type="entry name" value="TGFB"/>
    <property type="match status" value="1"/>
</dbReference>
<evidence type="ECO:0000256" key="16">
    <source>
        <dbReference type="SAM" id="MobiDB-lite"/>
    </source>
</evidence>
<dbReference type="Gene3D" id="2.60.120.970">
    <property type="match status" value="1"/>
</dbReference>
<keyword evidence="8" id="KW-0732">Signal</keyword>
<dbReference type="FunFam" id="2.10.90.10:FF:000005">
    <property type="entry name" value="Inhibin beta A chain"/>
    <property type="match status" value="1"/>
</dbReference>
<dbReference type="InterPro" id="IPR000381">
    <property type="entry name" value="INHBB_C"/>
</dbReference>
<feature type="compositionally biased region" description="Basic and acidic residues" evidence="16">
    <location>
        <begin position="396"/>
        <end position="407"/>
    </location>
</feature>
<feature type="region of interest" description="Disordered" evidence="16">
    <location>
        <begin position="224"/>
        <end position="332"/>
    </location>
</feature>
<dbReference type="AlphaFoldDB" id="A0A4U1EM63"/>
<dbReference type="CDD" id="cd19405">
    <property type="entry name" value="TGF_beta_INHBB"/>
    <property type="match status" value="1"/>
</dbReference>
<evidence type="ECO:0000313" key="19">
    <source>
        <dbReference type="Proteomes" id="UP000308365"/>
    </source>
</evidence>
<dbReference type="GO" id="GO:0008083">
    <property type="term" value="F:growth factor activity"/>
    <property type="evidence" value="ECO:0007669"/>
    <property type="project" value="UniProtKB-KW"/>
</dbReference>
<feature type="compositionally biased region" description="Basic residues" evidence="16">
    <location>
        <begin position="261"/>
        <end position="271"/>
    </location>
</feature>
<evidence type="ECO:0000259" key="17">
    <source>
        <dbReference type="PROSITE" id="PS51362"/>
    </source>
</evidence>
<feature type="region of interest" description="Disordered" evidence="16">
    <location>
        <begin position="977"/>
        <end position="997"/>
    </location>
</feature>
<feature type="non-terminal residue" evidence="18">
    <location>
        <position position="1"/>
    </location>
</feature>
<gene>
    <name evidence="18" type="ORF">EI555_007283</name>
</gene>
<evidence type="ECO:0000256" key="5">
    <source>
        <dbReference type="ARBA" id="ARBA00022525"/>
    </source>
</evidence>
<evidence type="ECO:0000256" key="1">
    <source>
        <dbReference type="ARBA" id="ARBA00002588"/>
    </source>
</evidence>
<evidence type="ECO:0000256" key="9">
    <source>
        <dbReference type="ARBA" id="ARBA00023030"/>
    </source>
</evidence>
<feature type="compositionally biased region" description="Low complexity" evidence="16">
    <location>
        <begin position="422"/>
        <end position="431"/>
    </location>
</feature>
<dbReference type="SUPFAM" id="SSF57501">
    <property type="entry name" value="Cystine-knot cytokines"/>
    <property type="match status" value="1"/>
</dbReference>
<dbReference type="EMBL" id="RWIC01001125">
    <property type="protein sequence ID" value="TKC37515.1"/>
    <property type="molecule type" value="Genomic_DNA"/>
</dbReference>
<evidence type="ECO:0000256" key="11">
    <source>
        <dbReference type="ARBA" id="ARBA00023180"/>
    </source>
</evidence>
<feature type="non-terminal residue" evidence="18">
    <location>
        <position position="1135"/>
    </location>
</feature>
<feature type="region of interest" description="Disordered" evidence="16">
    <location>
        <begin position="93"/>
        <end position="153"/>
    </location>
</feature>
<evidence type="ECO:0000256" key="15">
    <source>
        <dbReference type="RuleBase" id="RU000354"/>
    </source>
</evidence>
<keyword evidence="9 15" id="KW-0339">Growth factor</keyword>
<feature type="compositionally biased region" description="Polar residues" evidence="16">
    <location>
        <begin position="119"/>
        <end position="131"/>
    </location>
</feature>
<feature type="region of interest" description="Disordered" evidence="16">
    <location>
        <begin position="345"/>
        <end position="431"/>
    </location>
</feature>
<accession>A0A4U1EM63</accession>
<dbReference type="GO" id="GO:0005615">
    <property type="term" value="C:extracellular space"/>
    <property type="evidence" value="ECO:0007669"/>
    <property type="project" value="TreeGrafter"/>
</dbReference>
<evidence type="ECO:0000256" key="7">
    <source>
        <dbReference type="ARBA" id="ARBA00022702"/>
    </source>
</evidence>
<comment type="function">
    <text evidence="13">Inhibin B is a dimer of alpha and beta-B that plays a crucial role in the regulation of the reproductive system by inhibiting the secretion of follicle-stimulating hormone (FSH) from the anterior pituitary gland. Thereby, maintains reproductive homeostasis in both males and females. Acts as a more potent suppressor of FSH release than inhibin A. Functions as competitive receptor antagonist binding activin type II receptors with high affinity in the presence of the TGF-beta type III coreceptor/TGFBR3L.</text>
</comment>
<comment type="function">
    <text evidence="1">Inhibins and activins inhibit and activate, respectively, the secretion of follitropin by the pituitary gland. Inhibins/activins are involved in regulating a number of diverse functions such as hypothalamic and pituitary hormone secretion, gonadal hormone secretion, germ cell development and maturation, erythroid differentiation, insulin secretion, nerve cell survival, embryonic axial development or bone growth, depending on their subunit composition. Inhibins appear to oppose the functions of activins.</text>
</comment>
<proteinExistence type="inferred from homology"/>
<evidence type="ECO:0000256" key="13">
    <source>
        <dbReference type="ARBA" id="ARBA00093335"/>
    </source>
</evidence>
<dbReference type="Gene3D" id="2.10.90.10">
    <property type="entry name" value="Cystine-knot cytokines"/>
    <property type="match status" value="1"/>
</dbReference>
<evidence type="ECO:0000313" key="18">
    <source>
        <dbReference type="EMBL" id="TKC37515.1"/>
    </source>
</evidence>
<evidence type="ECO:0000256" key="6">
    <source>
        <dbReference type="ARBA" id="ARBA00022685"/>
    </source>
</evidence>
<evidence type="ECO:0000256" key="14">
    <source>
        <dbReference type="ARBA" id="ARBA00093476"/>
    </source>
</evidence>
<feature type="region of interest" description="Disordered" evidence="16">
    <location>
        <begin position="461"/>
        <end position="498"/>
    </location>
</feature>
<keyword evidence="10" id="KW-1015">Disulfide bond</keyword>
<feature type="compositionally biased region" description="Polar residues" evidence="16">
    <location>
        <begin position="93"/>
        <end position="104"/>
    </location>
</feature>
<feature type="region of interest" description="Disordered" evidence="16">
    <location>
        <begin position="1010"/>
        <end position="1063"/>
    </location>
</feature>
<evidence type="ECO:0000256" key="2">
    <source>
        <dbReference type="ARBA" id="ARBA00004613"/>
    </source>
</evidence>
<keyword evidence="6" id="KW-0165">Cleavage on pair of basic residues</keyword>